<feature type="compositionally biased region" description="Polar residues" evidence="1">
    <location>
        <begin position="34"/>
        <end position="45"/>
    </location>
</feature>
<keyword evidence="3" id="KW-1185">Reference proteome</keyword>
<dbReference type="EMBL" id="PGOL01002269">
    <property type="protein sequence ID" value="PKI49183.1"/>
    <property type="molecule type" value="Genomic_DNA"/>
</dbReference>
<feature type="region of interest" description="Disordered" evidence="1">
    <location>
        <begin position="24"/>
        <end position="48"/>
    </location>
</feature>
<evidence type="ECO:0000313" key="2">
    <source>
        <dbReference type="EMBL" id="PKI49183.1"/>
    </source>
</evidence>
<comment type="caution">
    <text evidence="2">The sequence shown here is derived from an EMBL/GenBank/DDBJ whole genome shotgun (WGS) entry which is preliminary data.</text>
</comment>
<name>A0A2I0IZK8_PUNGR</name>
<protein>
    <submittedName>
        <fullName evidence="2">Uncharacterized protein</fullName>
    </submittedName>
</protein>
<evidence type="ECO:0000313" key="3">
    <source>
        <dbReference type="Proteomes" id="UP000233551"/>
    </source>
</evidence>
<reference evidence="2 3" key="1">
    <citation type="submission" date="2017-11" db="EMBL/GenBank/DDBJ databases">
        <title>De-novo sequencing of pomegranate (Punica granatum L.) genome.</title>
        <authorList>
            <person name="Akparov Z."/>
            <person name="Amiraslanov A."/>
            <person name="Hajiyeva S."/>
            <person name="Abbasov M."/>
            <person name="Kaur K."/>
            <person name="Hamwieh A."/>
            <person name="Solovyev V."/>
            <person name="Salamov A."/>
            <person name="Braich B."/>
            <person name="Kosarev P."/>
            <person name="Mahmoud A."/>
            <person name="Hajiyev E."/>
            <person name="Babayeva S."/>
            <person name="Izzatullayeva V."/>
            <person name="Mammadov A."/>
            <person name="Mammadov A."/>
            <person name="Sharifova S."/>
            <person name="Ojaghi J."/>
            <person name="Eynullazada K."/>
            <person name="Bayramov B."/>
            <person name="Abdulazimova A."/>
            <person name="Shahmuradov I."/>
        </authorList>
    </citation>
    <scope>NUCLEOTIDE SEQUENCE [LARGE SCALE GENOMIC DNA]</scope>
    <source>
        <strain evidence="3">cv. AG2017</strain>
        <tissue evidence="2">Leaf</tissue>
    </source>
</reference>
<gene>
    <name evidence="2" type="ORF">CRG98_030431</name>
</gene>
<dbReference type="Proteomes" id="UP000233551">
    <property type="component" value="Unassembled WGS sequence"/>
</dbReference>
<evidence type="ECO:0000256" key="1">
    <source>
        <dbReference type="SAM" id="MobiDB-lite"/>
    </source>
</evidence>
<organism evidence="2 3">
    <name type="scientific">Punica granatum</name>
    <name type="common">Pomegranate</name>
    <dbReference type="NCBI Taxonomy" id="22663"/>
    <lineage>
        <taxon>Eukaryota</taxon>
        <taxon>Viridiplantae</taxon>
        <taxon>Streptophyta</taxon>
        <taxon>Embryophyta</taxon>
        <taxon>Tracheophyta</taxon>
        <taxon>Spermatophyta</taxon>
        <taxon>Magnoliopsida</taxon>
        <taxon>eudicotyledons</taxon>
        <taxon>Gunneridae</taxon>
        <taxon>Pentapetalae</taxon>
        <taxon>rosids</taxon>
        <taxon>malvids</taxon>
        <taxon>Myrtales</taxon>
        <taxon>Lythraceae</taxon>
        <taxon>Punica</taxon>
    </lineage>
</organism>
<proteinExistence type="predicted"/>
<sequence length="93" mass="9991">MATIIRATIAHDLSLSPISRGWGREIPSVGAPSPTLQRPTGTSLEIVNDGDSAPTSLISPLLFEITKRKRMISGIGDPDIYRCCQDEVVGDLD</sequence>
<accession>A0A2I0IZK8</accession>
<dbReference type="AlphaFoldDB" id="A0A2I0IZK8"/>